<feature type="transmembrane region" description="Helical" evidence="6">
    <location>
        <begin position="57"/>
        <end position="80"/>
    </location>
</feature>
<dbReference type="PIRSF" id="PIRSF002419">
    <property type="entry name" value="Tetraspanin"/>
    <property type="match status" value="1"/>
</dbReference>
<evidence type="ECO:0000313" key="8">
    <source>
        <dbReference type="Proteomes" id="UP001153292"/>
    </source>
</evidence>
<keyword evidence="5 6" id="KW-0472">Membrane</keyword>
<dbReference type="InterPro" id="IPR018499">
    <property type="entry name" value="Tetraspanin/Peripherin"/>
</dbReference>
<feature type="transmembrane region" description="Helical" evidence="6">
    <location>
        <begin position="12"/>
        <end position="32"/>
    </location>
</feature>
<dbReference type="Gene3D" id="1.10.1450.10">
    <property type="entry name" value="Tetraspanin"/>
    <property type="match status" value="1"/>
</dbReference>
<dbReference type="InterPro" id="IPR000301">
    <property type="entry name" value="Tetraspanin_animals"/>
</dbReference>
<keyword evidence="8" id="KW-1185">Reference proteome</keyword>
<gene>
    <name evidence="7" type="ORF">CHILSU_LOCUS7057</name>
</gene>
<name>A0ABN8BBY7_CHISP</name>
<evidence type="ECO:0000256" key="3">
    <source>
        <dbReference type="ARBA" id="ARBA00022692"/>
    </source>
</evidence>
<keyword evidence="4 6" id="KW-1133">Transmembrane helix</keyword>
<feature type="transmembrane region" description="Helical" evidence="6">
    <location>
        <begin position="206"/>
        <end position="226"/>
    </location>
</feature>
<organism evidence="7 8">
    <name type="scientific">Chilo suppressalis</name>
    <name type="common">Asiatic rice borer moth</name>
    <dbReference type="NCBI Taxonomy" id="168631"/>
    <lineage>
        <taxon>Eukaryota</taxon>
        <taxon>Metazoa</taxon>
        <taxon>Ecdysozoa</taxon>
        <taxon>Arthropoda</taxon>
        <taxon>Hexapoda</taxon>
        <taxon>Insecta</taxon>
        <taxon>Pterygota</taxon>
        <taxon>Neoptera</taxon>
        <taxon>Endopterygota</taxon>
        <taxon>Lepidoptera</taxon>
        <taxon>Glossata</taxon>
        <taxon>Ditrysia</taxon>
        <taxon>Pyraloidea</taxon>
        <taxon>Crambidae</taxon>
        <taxon>Crambinae</taxon>
        <taxon>Chilo</taxon>
    </lineage>
</organism>
<keyword evidence="3 6" id="KW-0812">Transmembrane</keyword>
<evidence type="ECO:0000256" key="2">
    <source>
        <dbReference type="ARBA" id="ARBA00006840"/>
    </source>
</evidence>
<accession>A0ABN8BBY7</accession>
<dbReference type="Pfam" id="PF00335">
    <property type="entry name" value="Tetraspanin"/>
    <property type="match status" value="1"/>
</dbReference>
<evidence type="ECO:0000256" key="1">
    <source>
        <dbReference type="ARBA" id="ARBA00004141"/>
    </source>
</evidence>
<dbReference type="EMBL" id="OU963918">
    <property type="protein sequence ID" value="CAH0403770.1"/>
    <property type="molecule type" value="Genomic_DNA"/>
</dbReference>
<dbReference type="SUPFAM" id="SSF48652">
    <property type="entry name" value="Tetraspanin"/>
    <property type="match status" value="1"/>
</dbReference>
<dbReference type="PANTHER" id="PTHR19282">
    <property type="entry name" value="TETRASPANIN"/>
    <property type="match status" value="1"/>
</dbReference>
<evidence type="ECO:0000256" key="5">
    <source>
        <dbReference type="ARBA" id="ARBA00023136"/>
    </source>
</evidence>
<evidence type="ECO:0000256" key="6">
    <source>
        <dbReference type="RuleBase" id="RU361218"/>
    </source>
</evidence>
<evidence type="ECO:0000313" key="7">
    <source>
        <dbReference type="EMBL" id="CAH0403770.1"/>
    </source>
</evidence>
<dbReference type="InterPro" id="IPR008952">
    <property type="entry name" value="Tetraspanin_EC2_sf"/>
</dbReference>
<protein>
    <recommendedName>
        <fullName evidence="6">Tetraspanin</fullName>
    </recommendedName>
</protein>
<feature type="transmembrane region" description="Helical" evidence="6">
    <location>
        <begin position="87"/>
        <end position="111"/>
    </location>
</feature>
<dbReference type="Proteomes" id="UP001153292">
    <property type="component" value="Chromosome 25"/>
</dbReference>
<dbReference type="CDD" id="cd03127">
    <property type="entry name" value="tetraspanin_LEL"/>
    <property type="match status" value="1"/>
</dbReference>
<comment type="similarity">
    <text evidence="2 6">Belongs to the tetraspanin (TM4SF) family.</text>
</comment>
<sequence length="249" mass="27664">MASALKPITTILNIIQTLLSVVLAGVSIWFFIELKNLTDMRSRDKDRLDFKFYWPQWLPWLILVICVIVMCVSLCGYYGVCSGRKDALVTYVTFLSIVTVAAFAVGILGLVCGDTKSSDDFVTKAVQDAHNQLSNRQDVLMAFSSIESRLRCCGVTGASDYTKMKIPDSCCDRSELVDCETSASRRLGCVEVIVPYSRMFVRYTSIGTIIIGVVCLASLIVALFLVRSSRSKKDRLKSEAEKEPLKLPL</sequence>
<evidence type="ECO:0000256" key="4">
    <source>
        <dbReference type="ARBA" id="ARBA00022989"/>
    </source>
</evidence>
<comment type="subcellular location">
    <subcellularLocation>
        <location evidence="1 6">Membrane</location>
        <topology evidence="1 6">Multi-pass membrane protein</topology>
    </subcellularLocation>
</comment>
<proteinExistence type="inferred from homology"/>
<reference evidence="7" key="1">
    <citation type="submission" date="2021-12" db="EMBL/GenBank/DDBJ databases">
        <authorList>
            <person name="King R."/>
        </authorList>
    </citation>
    <scope>NUCLEOTIDE SEQUENCE</scope>
</reference>